<evidence type="ECO:0000256" key="2">
    <source>
        <dbReference type="RuleBase" id="RU003875"/>
    </source>
</evidence>
<dbReference type="PANTHER" id="PTHR42932:SF1">
    <property type="entry name" value="GENERAL STRESS PROTEIN 20U"/>
    <property type="match status" value="1"/>
</dbReference>
<dbReference type="EMBL" id="QKRB01000006">
    <property type="protein sequence ID" value="PZD97791.1"/>
    <property type="molecule type" value="Genomic_DNA"/>
</dbReference>
<evidence type="ECO:0000259" key="3">
    <source>
        <dbReference type="Pfam" id="PF00210"/>
    </source>
</evidence>
<dbReference type="PROSITE" id="PS00818">
    <property type="entry name" value="DPS_1"/>
    <property type="match status" value="1"/>
</dbReference>
<evidence type="ECO:0000313" key="5">
    <source>
        <dbReference type="Proteomes" id="UP000249522"/>
    </source>
</evidence>
<dbReference type="GO" id="GO:0016722">
    <property type="term" value="F:oxidoreductase activity, acting on metal ions"/>
    <property type="evidence" value="ECO:0007669"/>
    <property type="project" value="InterPro"/>
</dbReference>
<dbReference type="PANTHER" id="PTHR42932">
    <property type="entry name" value="GENERAL STRESS PROTEIN 20U"/>
    <property type="match status" value="1"/>
</dbReference>
<dbReference type="CDD" id="cd01043">
    <property type="entry name" value="DPS"/>
    <property type="match status" value="1"/>
</dbReference>
<proteinExistence type="inferred from homology"/>
<dbReference type="Pfam" id="PF00210">
    <property type="entry name" value="Ferritin"/>
    <property type="match status" value="1"/>
</dbReference>
<dbReference type="AlphaFoldDB" id="A0A2W1M1K1"/>
<dbReference type="InterPro" id="IPR023188">
    <property type="entry name" value="DPS_DNA-bd_CS"/>
</dbReference>
<sequence length="154" mass="17644">MAKKESTATKVNIGKELNKQVANGNVLYVKLHNYHWYVKGPNFFTLHVKFEELYNEVTLMMDEIAERMLAIGEKPSATMKEYMQLATIKEAQGGEDPTEMVQNIADDYRAMVKDFLELAEAAEEEDDMPTSDMLIGMVEKLQKHIWMLDSYAGK</sequence>
<dbReference type="OrthoDB" id="9797023at2"/>
<dbReference type="Gene3D" id="1.20.1260.10">
    <property type="match status" value="1"/>
</dbReference>
<dbReference type="RefSeq" id="WP_111144754.1">
    <property type="nucleotide sequence ID" value="NZ_QKRB01000006.1"/>
</dbReference>
<evidence type="ECO:0000256" key="1">
    <source>
        <dbReference type="ARBA" id="ARBA00009497"/>
    </source>
</evidence>
<gene>
    <name evidence="4" type="ORF">DNH61_00580</name>
</gene>
<dbReference type="SUPFAM" id="SSF47240">
    <property type="entry name" value="Ferritin-like"/>
    <property type="match status" value="1"/>
</dbReference>
<evidence type="ECO:0000313" key="4">
    <source>
        <dbReference type="EMBL" id="PZD97791.1"/>
    </source>
</evidence>
<dbReference type="InterPro" id="IPR009078">
    <property type="entry name" value="Ferritin-like_SF"/>
</dbReference>
<dbReference type="Proteomes" id="UP000249522">
    <property type="component" value="Unassembled WGS sequence"/>
</dbReference>
<accession>A0A2W1M1K1</accession>
<dbReference type="InterPro" id="IPR012347">
    <property type="entry name" value="Ferritin-like"/>
</dbReference>
<comment type="caution">
    <text evidence="4">The sequence shown here is derived from an EMBL/GenBank/DDBJ whole genome shotgun (WGS) entry which is preliminary data.</text>
</comment>
<organism evidence="4 5">
    <name type="scientific">Paenibacillus sambharensis</name>
    <dbReference type="NCBI Taxonomy" id="1803190"/>
    <lineage>
        <taxon>Bacteria</taxon>
        <taxon>Bacillati</taxon>
        <taxon>Bacillota</taxon>
        <taxon>Bacilli</taxon>
        <taxon>Bacillales</taxon>
        <taxon>Paenibacillaceae</taxon>
        <taxon>Paenibacillus</taxon>
    </lineage>
</organism>
<dbReference type="PIRSF" id="PIRSF005900">
    <property type="entry name" value="Dps"/>
    <property type="match status" value="1"/>
</dbReference>
<dbReference type="PROSITE" id="PS00819">
    <property type="entry name" value="DPS_2"/>
    <property type="match status" value="1"/>
</dbReference>
<name>A0A2W1M1K1_9BACL</name>
<reference evidence="4 5" key="1">
    <citation type="submission" date="2018-06" db="EMBL/GenBank/DDBJ databases">
        <title>Paenibacillus imtechensis sp. nov.</title>
        <authorList>
            <person name="Pinnaka A.K."/>
            <person name="Singh H."/>
            <person name="Kaur M."/>
        </authorList>
    </citation>
    <scope>NUCLEOTIDE SEQUENCE [LARGE SCALE GENOMIC DNA]</scope>
    <source>
        <strain evidence="4 5">SMB1</strain>
    </source>
</reference>
<keyword evidence="5" id="KW-1185">Reference proteome</keyword>
<dbReference type="GO" id="GO:0008199">
    <property type="term" value="F:ferric iron binding"/>
    <property type="evidence" value="ECO:0007669"/>
    <property type="project" value="InterPro"/>
</dbReference>
<protein>
    <submittedName>
        <fullName evidence="4">DNA starvation/stationary phase protection protein</fullName>
    </submittedName>
</protein>
<dbReference type="InterPro" id="IPR002177">
    <property type="entry name" value="DPS_DNA-bd"/>
</dbReference>
<dbReference type="InterPro" id="IPR008331">
    <property type="entry name" value="Ferritin_DPS_dom"/>
</dbReference>
<comment type="similarity">
    <text evidence="1 2">Belongs to the Dps family.</text>
</comment>
<dbReference type="PRINTS" id="PR01346">
    <property type="entry name" value="HELNAPAPROT"/>
</dbReference>
<feature type="domain" description="Ferritin/DPS" evidence="3">
    <location>
        <begin position="15"/>
        <end position="153"/>
    </location>
</feature>